<dbReference type="InterPro" id="IPR021475">
    <property type="entry name" value="Pants/Emi1-like"/>
</dbReference>
<evidence type="ECO:0000313" key="1">
    <source>
        <dbReference type="EMBL" id="RXH76395.1"/>
    </source>
</evidence>
<keyword evidence="2" id="KW-1185">Reference proteome</keyword>
<dbReference type="STRING" id="3750.A0A498I2Y4"/>
<dbReference type="PANTHER" id="PTHR28052">
    <property type="entry name" value="UPF0545 PROTEIN C22ORF39"/>
    <property type="match status" value="1"/>
</dbReference>
<dbReference type="EMBL" id="RDQH01000340">
    <property type="protein sequence ID" value="RXH76395.1"/>
    <property type="molecule type" value="Genomic_DNA"/>
</dbReference>
<dbReference type="AlphaFoldDB" id="A0A498I2Y4"/>
<dbReference type="Proteomes" id="UP000290289">
    <property type="component" value="Chromosome 14"/>
</dbReference>
<dbReference type="PANTHER" id="PTHR28052:SF1">
    <property type="entry name" value="UPF0545 PROTEIN C22ORF39"/>
    <property type="match status" value="1"/>
</dbReference>
<protein>
    <submittedName>
        <fullName evidence="1">Uncharacterized protein</fullName>
    </submittedName>
</protein>
<organism evidence="1 2">
    <name type="scientific">Malus domestica</name>
    <name type="common">Apple</name>
    <name type="synonym">Pyrus malus</name>
    <dbReference type="NCBI Taxonomy" id="3750"/>
    <lineage>
        <taxon>Eukaryota</taxon>
        <taxon>Viridiplantae</taxon>
        <taxon>Streptophyta</taxon>
        <taxon>Embryophyta</taxon>
        <taxon>Tracheophyta</taxon>
        <taxon>Spermatophyta</taxon>
        <taxon>Magnoliopsida</taxon>
        <taxon>eudicotyledons</taxon>
        <taxon>Gunneridae</taxon>
        <taxon>Pentapetalae</taxon>
        <taxon>rosids</taxon>
        <taxon>fabids</taxon>
        <taxon>Rosales</taxon>
        <taxon>Rosaceae</taxon>
        <taxon>Amygdaloideae</taxon>
        <taxon>Maleae</taxon>
        <taxon>Malus</taxon>
    </lineage>
</organism>
<dbReference type="Pfam" id="PF11326">
    <property type="entry name" value="PANTS-like"/>
    <property type="match status" value="1"/>
</dbReference>
<proteinExistence type="predicted"/>
<reference evidence="1 2" key="1">
    <citation type="submission" date="2018-10" db="EMBL/GenBank/DDBJ databases">
        <title>A high-quality apple genome assembly.</title>
        <authorList>
            <person name="Hu J."/>
        </authorList>
    </citation>
    <scope>NUCLEOTIDE SEQUENCE [LARGE SCALE GENOMIC DNA]</scope>
    <source>
        <strain evidence="2">cv. HFTH1</strain>
        <tissue evidence="1">Young leaf</tissue>
    </source>
</reference>
<sequence>MSSMEETPSPPKRRLSCATYFDALWFCYSPVHQMQQYYRLGSLDNCSGKWTSLVDCLVLKTKRSSEVQGLWLLISGHGKPSQIQLAPSPPVEILETREKGKSHIWTFRTPEEASVNWKEQFGDLDEVE</sequence>
<name>A0A498I2Y4_MALDO</name>
<accession>A0A498I2Y4</accession>
<gene>
    <name evidence="1" type="ORF">DVH24_019283</name>
</gene>
<evidence type="ECO:0000313" key="2">
    <source>
        <dbReference type="Proteomes" id="UP000290289"/>
    </source>
</evidence>
<comment type="caution">
    <text evidence="1">The sequence shown here is derived from an EMBL/GenBank/DDBJ whole genome shotgun (WGS) entry which is preliminary data.</text>
</comment>